<evidence type="ECO:0000313" key="2">
    <source>
        <dbReference type="EMBL" id="GAD60225.1"/>
    </source>
</evidence>
<feature type="transmembrane region" description="Helical" evidence="1">
    <location>
        <begin position="7"/>
        <end position="30"/>
    </location>
</feature>
<dbReference type="OrthoDB" id="7204011at2"/>
<name>A0A8E0ND64_9CAUL</name>
<accession>A0A8E0ND64</accession>
<comment type="caution">
    <text evidence="2">The sequence shown here is derived from an EMBL/GenBank/DDBJ whole genome shotgun (WGS) entry which is preliminary data.</text>
</comment>
<gene>
    <name evidence="2" type="ORF">MBEBAB_2475</name>
</gene>
<dbReference type="Pfam" id="PF07386">
    <property type="entry name" value="DUF1499"/>
    <property type="match status" value="1"/>
</dbReference>
<keyword evidence="1" id="KW-1133">Transmembrane helix</keyword>
<organism evidence="2 3">
    <name type="scientific">Brevundimonas abyssalis TAR-001</name>
    <dbReference type="NCBI Taxonomy" id="1391729"/>
    <lineage>
        <taxon>Bacteria</taxon>
        <taxon>Pseudomonadati</taxon>
        <taxon>Pseudomonadota</taxon>
        <taxon>Alphaproteobacteria</taxon>
        <taxon>Caulobacterales</taxon>
        <taxon>Caulobacteraceae</taxon>
        <taxon>Brevundimonas</taxon>
    </lineage>
</organism>
<dbReference type="RefSeq" id="WP_021698319.1">
    <property type="nucleotide sequence ID" value="NZ_BATC01000059.1"/>
</dbReference>
<evidence type="ECO:0000256" key="1">
    <source>
        <dbReference type="SAM" id="Phobius"/>
    </source>
</evidence>
<protein>
    <recommendedName>
        <fullName evidence="4">DUF1499 domain-containing protein</fullName>
    </recommendedName>
</protein>
<feature type="transmembrane region" description="Helical" evidence="1">
    <location>
        <begin position="50"/>
        <end position="70"/>
    </location>
</feature>
<dbReference type="EMBL" id="BATC01000059">
    <property type="protein sequence ID" value="GAD60225.1"/>
    <property type="molecule type" value="Genomic_DNA"/>
</dbReference>
<evidence type="ECO:0008006" key="4">
    <source>
        <dbReference type="Google" id="ProtNLM"/>
    </source>
</evidence>
<keyword evidence="1" id="KW-0472">Membrane</keyword>
<keyword evidence="3" id="KW-1185">Reference proteome</keyword>
<feature type="transmembrane region" description="Helical" evidence="1">
    <location>
        <begin position="77"/>
        <end position="96"/>
    </location>
</feature>
<keyword evidence="1" id="KW-0812">Transmembrane</keyword>
<dbReference type="InterPro" id="IPR010865">
    <property type="entry name" value="DUF1499"/>
</dbReference>
<proteinExistence type="predicted"/>
<sequence length="233" mass="24564">MSRSRHGGVWLTAAFLIALAAPLLWFVAAFGTRVGLIDWRLGYEQLTLVWGWRLAWVSAGAALATVLLAMGDVKRRGLYALAAVLAAGVTLSLHIAHRQALAAHPPVHEAASDWGEPLSFSGVIGAQRDRAGAAPLAVGSVAACDQALSARTQVAPEVGEAALEAAGFTVVGTSPFRIEGTRQGFWFGFSHDAVLRIRPGRTDVRVSGREGRPDGGEACRLAGQISEHLRAAE</sequence>
<reference evidence="3" key="1">
    <citation type="journal article" date="2013" name="Genome Announc.">
        <title>Draft Genome Sequence of the Dimorphic Prosthecate Bacterium Brevundimonas abyssalis TAR-001T.</title>
        <authorList>
            <person name="Tsubouchi T."/>
            <person name="Nishi S."/>
            <person name="Usui K."/>
            <person name="Shimane Y."/>
            <person name="Takaki Y."/>
            <person name="Maruyama T."/>
            <person name="Hatada Y."/>
        </authorList>
    </citation>
    <scope>NUCLEOTIDE SEQUENCE [LARGE SCALE GENOMIC DNA]</scope>
    <source>
        <strain evidence="3">TAR-001</strain>
    </source>
</reference>
<dbReference type="AlphaFoldDB" id="A0A8E0ND64"/>
<dbReference type="Proteomes" id="UP000016569">
    <property type="component" value="Unassembled WGS sequence"/>
</dbReference>
<evidence type="ECO:0000313" key="3">
    <source>
        <dbReference type="Proteomes" id="UP000016569"/>
    </source>
</evidence>